<evidence type="ECO:0000313" key="8">
    <source>
        <dbReference type="Proteomes" id="UP001652504"/>
    </source>
</evidence>
<sequence precursor="true">MRRIFVAFVAFTLLLPSISFASIATVKDVARIQGMRDTALVGYGLVSGLAGTGDSSHFVSTSQSLRSLLRSFDVNVDDADVRSRNVAAVMITANIPSFAEPGDKIDIRVSAIGDARSLAGGTLLLSPLKAPNGTSYALAQGQITVGGYRFEQDQNVVAKNHVTVGTITRGATVERSIEGSLFDDDGAINIVLNAPDISLMENIASALEQQFPRFKVARKHAGKIKVSGSGLSLRDLAQIEQLKVHTTEFARIVVNERSGVIVSGADIPVSRVVISHGAISLKIRSIPRVSQPNNFLIESQSNAETVVIRETEIDVDEGQQAVYINKDETTIAEVVSSLRKLNIPTRDIISILEGLKQSGALYADIIVQ</sequence>
<keyword evidence="7" id="KW-0969">Cilium</keyword>
<evidence type="ECO:0000256" key="5">
    <source>
        <dbReference type="ARBA" id="ARBA00023143"/>
    </source>
</evidence>
<gene>
    <name evidence="6" type="primary">flgI</name>
    <name evidence="7" type="ORF">OE749_11505</name>
</gene>
<comment type="subunit">
    <text evidence="6">The basal body constitutes a major portion of the flagellar organelle and consists of four rings (L,P,S, and M) mounted on a central rod.</text>
</comment>
<evidence type="ECO:0000256" key="1">
    <source>
        <dbReference type="ARBA" id="ARBA00002591"/>
    </source>
</evidence>
<evidence type="ECO:0000256" key="3">
    <source>
        <dbReference type="ARBA" id="ARBA00008994"/>
    </source>
</evidence>
<keyword evidence="7" id="KW-0282">Flagellum</keyword>
<comment type="caution">
    <text evidence="7">The sequence shown here is derived from an EMBL/GenBank/DDBJ whole genome shotgun (WGS) entry which is preliminary data.</text>
</comment>
<keyword evidence="7" id="KW-0966">Cell projection</keyword>
<protein>
    <recommendedName>
        <fullName evidence="6">Flagellar P-ring protein</fullName>
    </recommendedName>
    <alternativeName>
        <fullName evidence="6">Basal body P-ring protein</fullName>
    </alternativeName>
</protein>
<dbReference type="PANTHER" id="PTHR30381">
    <property type="entry name" value="FLAGELLAR P-RING PERIPLASMIC PROTEIN FLGI"/>
    <property type="match status" value="1"/>
</dbReference>
<evidence type="ECO:0000256" key="2">
    <source>
        <dbReference type="ARBA" id="ARBA00004117"/>
    </source>
</evidence>
<evidence type="ECO:0000313" key="7">
    <source>
        <dbReference type="EMBL" id="MCV2885319.1"/>
    </source>
</evidence>
<comment type="function">
    <text evidence="1 6">Assembles around the rod to form the L-ring and probably protects the motor/basal body from shearing forces during rotation.</text>
</comment>
<organism evidence="7 8">
    <name type="scientific">Fluctibacter corallii</name>
    <dbReference type="NCBI Taxonomy" id="2984329"/>
    <lineage>
        <taxon>Bacteria</taxon>
        <taxon>Pseudomonadati</taxon>
        <taxon>Pseudomonadota</taxon>
        <taxon>Gammaproteobacteria</taxon>
        <taxon>Alteromonadales</taxon>
        <taxon>Alteromonadaceae</taxon>
        <taxon>Fluctibacter</taxon>
    </lineage>
</organism>
<keyword evidence="4 6" id="KW-0732">Signal</keyword>
<keyword evidence="5 6" id="KW-0975">Bacterial flagellum</keyword>
<dbReference type="PANTHER" id="PTHR30381:SF0">
    <property type="entry name" value="FLAGELLAR P-RING PROTEIN"/>
    <property type="match status" value="1"/>
</dbReference>
<evidence type="ECO:0000256" key="6">
    <source>
        <dbReference type="HAMAP-Rule" id="MF_00416"/>
    </source>
</evidence>
<comment type="similarity">
    <text evidence="3 6">Belongs to the FlgI family.</text>
</comment>
<dbReference type="HAMAP" id="MF_00416">
    <property type="entry name" value="FlgI"/>
    <property type="match status" value="1"/>
</dbReference>
<keyword evidence="8" id="KW-1185">Reference proteome</keyword>
<dbReference type="InterPro" id="IPR001782">
    <property type="entry name" value="Flag_FlgI"/>
</dbReference>
<name>A0ABT3A9J8_9ALTE</name>
<dbReference type="PRINTS" id="PR01010">
    <property type="entry name" value="FLGPRINGFLGI"/>
</dbReference>
<proteinExistence type="inferred from homology"/>
<dbReference type="EMBL" id="JAOWKX010000005">
    <property type="protein sequence ID" value="MCV2885319.1"/>
    <property type="molecule type" value="Genomic_DNA"/>
</dbReference>
<dbReference type="RefSeq" id="WP_263712602.1">
    <property type="nucleotide sequence ID" value="NZ_JAOWKX010000005.1"/>
</dbReference>
<feature type="signal peptide" evidence="6">
    <location>
        <begin position="1"/>
        <end position="21"/>
    </location>
</feature>
<comment type="subcellular location">
    <subcellularLocation>
        <location evidence="2 6">Bacterial flagellum basal body</location>
    </subcellularLocation>
</comment>
<accession>A0ABT3A9J8</accession>
<dbReference type="Proteomes" id="UP001652504">
    <property type="component" value="Unassembled WGS sequence"/>
</dbReference>
<evidence type="ECO:0000256" key="4">
    <source>
        <dbReference type="ARBA" id="ARBA00022729"/>
    </source>
</evidence>
<dbReference type="Pfam" id="PF02119">
    <property type="entry name" value="FlgI"/>
    <property type="match status" value="1"/>
</dbReference>
<feature type="chain" id="PRO_5044919978" description="Flagellar P-ring protein" evidence="6">
    <location>
        <begin position="22"/>
        <end position="368"/>
    </location>
</feature>
<reference evidence="7 8" key="1">
    <citation type="submission" date="2022-10" db="EMBL/GenBank/DDBJ databases">
        <title>Aestuariibacter sp. AA17 isolated from Montipora capitata coral fragment.</title>
        <authorList>
            <person name="Emsley S.A."/>
            <person name="Pfannmuller K.M."/>
            <person name="Loughran R.M."/>
            <person name="Shlafstein M."/>
            <person name="Papke E."/>
            <person name="Saw J.H."/>
            <person name="Ushijima B."/>
            <person name="Videau P."/>
        </authorList>
    </citation>
    <scope>NUCLEOTIDE SEQUENCE [LARGE SCALE GENOMIC DNA]</scope>
    <source>
        <strain evidence="7 8">AA17</strain>
    </source>
</reference>
<dbReference type="NCBIfam" id="NF003676">
    <property type="entry name" value="PRK05303.1"/>
    <property type="match status" value="1"/>
</dbReference>